<evidence type="ECO:0000256" key="1">
    <source>
        <dbReference type="ARBA" id="ARBA00022723"/>
    </source>
</evidence>
<dbReference type="Pfam" id="PF13445">
    <property type="entry name" value="zf-RING_UBOX"/>
    <property type="match status" value="1"/>
</dbReference>
<keyword evidence="8" id="KW-1185">Reference proteome</keyword>
<feature type="compositionally biased region" description="Low complexity" evidence="5">
    <location>
        <begin position="284"/>
        <end position="298"/>
    </location>
</feature>
<organism evidence="7 8">
    <name type="scientific">Pinctada imbricata</name>
    <name type="common">Atlantic pearl-oyster</name>
    <name type="synonym">Pinctada martensii</name>
    <dbReference type="NCBI Taxonomy" id="66713"/>
    <lineage>
        <taxon>Eukaryota</taxon>
        <taxon>Metazoa</taxon>
        <taxon>Spiralia</taxon>
        <taxon>Lophotrochozoa</taxon>
        <taxon>Mollusca</taxon>
        <taxon>Bivalvia</taxon>
        <taxon>Autobranchia</taxon>
        <taxon>Pteriomorphia</taxon>
        <taxon>Pterioida</taxon>
        <taxon>Pterioidea</taxon>
        <taxon>Pteriidae</taxon>
        <taxon>Pinctada</taxon>
    </lineage>
</organism>
<evidence type="ECO:0000256" key="3">
    <source>
        <dbReference type="ARBA" id="ARBA00022833"/>
    </source>
</evidence>
<proteinExistence type="predicted"/>
<evidence type="ECO:0000256" key="2">
    <source>
        <dbReference type="ARBA" id="ARBA00022771"/>
    </source>
</evidence>
<dbReference type="PROSITE" id="PS00518">
    <property type="entry name" value="ZF_RING_1"/>
    <property type="match status" value="1"/>
</dbReference>
<reference evidence="7" key="1">
    <citation type="submission" date="2019-08" db="EMBL/GenBank/DDBJ databases">
        <title>The improved chromosome-level genome for the pearl oyster Pinctada fucata martensii using PacBio sequencing and Hi-C.</title>
        <authorList>
            <person name="Zheng Z."/>
        </authorList>
    </citation>
    <scope>NUCLEOTIDE SEQUENCE</scope>
    <source>
        <strain evidence="7">ZZ-2019</strain>
        <tissue evidence="7">Adductor muscle</tissue>
    </source>
</reference>
<evidence type="ECO:0000256" key="5">
    <source>
        <dbReference type="SAM" id="MobiDB-lite"/>
    </source>
</evidence>
<evidence type="ECO:0000313" key="7">
    <source>
        <dbReference type="EMBL" id="KAK3108590.1"/>
    </source>
</evidence>
<feature type="compositionally biased region" description="Polar residues" evidence="5">
    <location>
        <begin position="299"/>
        <end position="311"/>
    </location>
</feature>
<evidence type="ECO:0000259" key="6">
    <source>
        <dbReference type="PROSITE" id="PS50089"/>
    </source>
</evidence>
<dbReference type="SUPFAM" id="SSF57850">
    <property type="entry name" value="RING/U-box"/>
    <property type="match status" value="1"/>
</dbReference>
<sequence length="753" mass="84564">MDVVGKLVKCPLCHTEYNSPRRLPCCHVFCQQCLQSYLSDYLGKSDFPCPVCSYAVIAKNSINDETCANFPCADFEDSLLKLTNTDCNEKGSYVSSKCACGTGNDAIYTTKQELGNMQEVLLPKERQLIRKKEETALGISKYFSDLRLKVTQYLLEQEQKVQEDLESLVSLEKIHLKDELRNCTSMLDSVEQKQSLIMGTLNRTEDSDLNLAHLKLVSSFQSEIERYEACAKEMELETPDARFIINTDLEDAMTSADLIKIEVVNTRQYDRRQEAFTGPESEESSSNNGSNTTLNSESDTASVRSETIETTVESERSPERQNENEAIQVPVPIPVSAFSPDEPPPPYPGPPQSASNIHIDIRVEDSPNQQILPEEKVDNMKNRSGFQHFRPIPSAPPASLTDNVIDHLIIESSGDTLQPSAYNSRPRSSSPRFDRGSGSGSQLRNSGRCHDAPSPVPPRRHSQNSARGDSRSFRDASRFRLKHIWQAHTMAVGEHKAPRIFGMSWLQDGYLLVADRWNHRLKVLKDGMIVHVFSLGQFQPWDIAEMPNNYSAVAVPEAKMIYIVMFEVPDIRIRRKISTRRGYSCISYSSDRRQFVCATISQFSSPGIDIVGTDGQIQSVITPVNAGRNFISYPRGISIFENRIAVTDFQKKTVVFIKLEQRPVIRAKYQGTDTMPLREPNGITLNLRDQYFLIFDSRSGKIHVVSPSGHNLGIVDCTMDHDEPCNAAIDTDRSPPRLAISFGNGTVVTYEIH</sequence>
<evidence type="ECO:0000313" key="8">
    <source>
        <dbReference type="Proteomes" id="UP001186944"/>
    </source>
</evidence>
<feature type="compositionally biased region" description="Low complexity" evidence="5">
    <location>
        <begin position="419"/>
        <end position="431"/>
    </location>
</feature>
<dbReference type="Proteomes" id="UP001186944">
    <property type="component" value="Unassembled WGS sequence"/>
</dbReference>
<keyword evidence="2 4" id="KW-0863">Zinc-finger</keyword>
<feature type="domain" description="RING-type" evidence="6">
    <location>
        <begin position="10"/>
        <end position="53"/>
    </location>
</feature>
<dbReference type="InterPro" id="IPR001841">
    <property type="entry name" value="Znf_RING"/>
</dbReference>
<feature type="region of interest" description="Disordered" evidence="5">
    <location>
        <begin position="274"/>
        <end position="355"/>
    </location>
</feature>
<dbReference type="EMBL" id="VSWD01000001">
    <property type="protein sequence ID" value="KAK3108590.1"/>
    <property type="molecule type" value="Genomic_DNA"/>
</dbReference>
<evidence type="ECO:0000256" key="4">
    <source>
        <dbReference type="PROSITE-ProRule" id="PRU00175"/>
    </source>
</evidence>
<keyword evidence="3" id="KW-0862">Zinc</keyword>
<comment type="caution">
    <text evidence="7">The sequence shown here is derived from an EMBL/GenBank/DDBJ whole genome shotgun (WGS) entry which is preliminary data.</text>
</comment>
<dbReference type="InterPro" id="IPR013083">
    <property type="entry name" value="Znf_RING/FYVE/PHD"/>
</dbReference>
<dbReference type="Gene3D" id="2.120.10.30">
    <property type="entry name" value="TolB, C-terminal domain"/>
    <property type="match status" value="1"/>
</dbReference>
<dbReference type="Gene3D" id="3.30.40.10">
    <property type="entry name" value="Zinc/RING finger domain, C3HC4 (zinc finger)"/>
    <property type="match status" value="1"/>
</dbReference>
<dbReference type="SMART" id="SM00184">
    <property type="entry name" value="RING"/>
    <property type="match status" value="1"/>
</dbReference>
<dbReference type="GO" id="GO:0008270">
    <property type="term" value="F:zinc ion binding"/>
    <property type="evidence" value="ECO:0007669"/>
    <property type="project" value="UniProtKB-KW"/>
</dbReference>
<dbReference type="InterPro" id="IPR017907">
    <property type="entry name" value="Znf_RING_CS"/>
</dbReference>
<dbReference type="InterPro" id="IPR011042">
    <property type="entry name" value="6-blade_b-propeller_TolB-like"/>
</dbReference>
<gene>
    <name evidence="7" type="ORF">FSP39_011560</name>
</gene>
<keyword evidence="1" id="KW-0479">Metal-binding</keyword>
<dbReference type="AlphaFoldDB" id="A0AA88YTT9"/>
<name>A0AA88YTT9_PINIB</name>
<dbReference type="PROSITE" id="PS50089">
    <property type="entry name" value="ZF_RING_2"/>
    <property type="match status" value="1"/>
</dbReference>
<dbReference type="InterPro" id="IPR027370">
    <property type="entry name" value="Znf-RING_euk"/>
</dbReference>
<feature type="compositionally biased region" description="Basic and acidic residues" evidence="5">
    <location>
        <begin position="313"/>
        <end position="323"/>
    </location>
</feature>
<feature type="compositionally biased region" description="Pro residues" evidence="5">
    <location>
        <begin position="341"/>
        <end position="351"/>
    </location>
</feature>
<accession>A0AA88YTT9</accession>
<feature type="region of interest" description="Disordered" evidence="5">
    <location>
        <begin position="411"/>
        <end position="472"/>
    </location>
</feature>
<dbReference type="SUPFAM" id="SSF101898">
    <property type="entry name" value="NHL repeat"/>
    <property type="match status" value="1"/>
</dbReference>
<protein>
    <recommendedName>
        <fullName evidence="6">RING-type domain-containing protein</fullName>
    </recommendedName>
</protein>
<dbReference type="CDD" id="cd16449">
    <property type="entry name" value="RING-HC"/>
    <property type="match status" value="1"/>
</dbReference>